<dbReference type="EMBL" id="FMXR01000008">
    <property type="protein sequence ID" value="SDB16116.1"/>
    <property type="molecule type" value="Genomic_DNA"/>
</dbReference>
<evidence type="ECO:0000313" key="2">
    <source>
        <dbReference type="EMBL" id="SDB16116.1"/>
    </source>
</evidence>
<dbReference type="AlphaFoldDB" id="A0A1G6B629"/>
<keyword evidence="3" id="KW-1185">Reference proteome</keyword>
<proteinExistence type="predicted"/>
<dbReference type="PANTHER" id="PTHR47992">
    <property type="entry name" value="PROTEIN PHOSPHATASE"/>
    <property type="match status" value="1"/>
</dbReference>
<dbReference type="OrthoDB" id="9801841at2"/>
<evidence type="ECO:0000259" key="1">
    <source>
        <dbReference type="PROSITE" id="PS51746"/>
    </source>
</evidence>
<evidence type="ECO:0000313" key="3">
    <source>
        <dbReference type="Proteomes" id="UP000199228"/>
    </source>
</evidence>
<protein>
    <submittedName>
        <fullName evidence="2">Protein phosphatase</fullName>
    </submittedName>
</protein>
<organism evidence="2 3">
    <name type="scientific">Eubacterium oxidoreducens</name>
    <dbReference type="NCBI Taxonomy" id="1732"/>
    <lineage>
        <taxon>Bacteria</taxon>
        <taxon>Bacillati</taxon>
        <taxon>Bacillota</taxon>
        <taxon>Clostridia</taxon>
        <taxon>Eubacteriales</taxon>
        <taxon>Eubacteriaceae</taxon>
        <taxon>Eubacterium</taxon>
    </lineage>
</organism>
<dbReference type="STRING" id="1732.SAMN02910417_01224"/>
<dbReference type="GO" id="GO:0004722">
    <property type="term" value="F:protein serine/threonine phosphatase activity"/>
    <property type="evidence" value="ECO:0007669"/>
    <property type="project" value="InterPro"/>
</dbReference>
<dbReference type="Gene3D" id="3.60.40.10">
    <property type="entry name" value="PPM-type phosphatase domain"/>
    <property type="match status" value="1"/>
</dbReference>
<dbReference type="SUPFAM" id="SSF81606">
    <property type="entry name" value="PP2C-like"/>
    <property type="match status" value="1"/>
</dbReference>
<gene>
    <name evidence="2" type="ORF">SAMN02910417_01224</name>
</gene>
<dbReference type="InterPro" id="IPR001932">
    <property type="entry name" value="PPM-type_phosphatase-like_dom"/>
</dbReference>
<dbReference type="RefSeq" id="WP_090173282.1">
    <property type="nucleotide sequence ID" value="NZ_FMXR01000008.1"/>
</dbReference>
<dbReference type="NCBIfam" id="NF033484">
    <property type="entry name" value="Stp1_PP2C_phos"/>
    <property type="match status" value="1"/>
</dbReference>
<accession>A0A1G6B629</accession>
<dbReference type="Proteomes" id="UP000199228">
    <property type="component" value="Unassembled WGS sequence"/>
</dbReference>
<dbReference type="InterPro" id="IPR036457">
    <property type="entry name" value="PPM-type-like_dom_sf"/>
</dbReference>
<dbReference type="SMART" id="SM00331">
    <property type="entry name" value="PP2C_SIG"/>
    <property type="match status" value="1"/>
</dbReference>
<sequence>MKVAARTDIGQNRDMNQDFIFVSENPVGNLPNLCVVADGMGGHNAGEYASQKTVEVMIAQLMRGGKESIKEQIRNAAYQANQTILDVAKSDQKMQGMGTTLVGVVCDGAKATVFNVGDSRMYIIRSNGISQVTEDHSLVQEMVNKGEITSADMKEHPRKNIITRAVGVQDELDVDFFDLELKEGNLLLLCSDGLSNMLKEEEIQQVVYNRKISIELRVEQLVQMANDNGGADNISVILVDPFA</sequence>
<name>A0A1G6B629_EUBOX</name>
<reference evidence="2 3" key="1">
    <citation type="submission" date="2016-10" db="EMBL/GenBank/DDBJ databases">
        <authorList>
            <person name="de Groot N.N."/>
        </authorList>
    </citation>
    <scope>NUCLEOTIDE SEQUENCE [LARGE SCALE GENOMIC DNA]</scope>
    <source>
        <strain evidence="2 3">DSM 3217</strain>
    </source>
</reference>
<dbReference type="CDD" id="cd00143">
    <property type="entry name" value="PP2Cc"/>
    <property type="match status" value="1"/>
</dbReference>
<dbReference type="SMART" id="SM00332">
    <property type="entry name" value="PP2Cc"/>
    <property type="match status" value="1"/>
</dbReference>
<dbReference type="PROSITE" id="PS51746">
    <property type="entry name" value="PPM_2"/>
    <property type="match status" value="1"/>
</dbReference>
<dbReference type="InterPro" id="IPR015655">
    <property type="entry name" value="PP2C"/>
</dbReference>
<dbReference type="Pfam" id="PF13672">
    <property type="entry name" value="PP2C_2"/>
    <property type="match status" value="1"/>
</dbReference>
<feature type="domain" description="PPM-type phosphatase" evidence="1">
    <location>
        <begin position="2"/>
        <end position="241"/>
    </location>
</feature>